<evidence type="ECO:0000256" key="1">
    <source>
        <dbReference type="SAM" id="SignalP"/>
    </source>
</evidence>
<dbReference type="Gene3D" id="2.80.10.50">
    <property type="match status" value="1"/>
</dbReference>
<evidence type="ECO:0000313" key="4">
    <source>
        <dbReference type="Proteomes" id="UP000244810"/>
    </source>
</evidence>
<sequence length="272" mass="28634">MLRSFCRALALVLCLTAPAFAEVVTLQSLATGQPVGRDSAGLLRLGAGAAVPMEMIRLDGRRVAFRDPASGLFLRAGIGAATEMALVSPHIRGWETFELWDQGGSVSLRSVQSGQFVGADGRGQRLNATWGSAGRAQQFQLIPTGAAPRPLPPRPPAAVFVGQWRVQDLYVNGQSQPLSMATRAAVQLGIDRQGGAQGNTGCNAFDGRVTAEGGGHRIGGIMMTRRGCGGEAGQVERLLLEAFGATRLLEIQGGRLILRGEGGRLLARFAPH</sequence>
<dbReference type="SUPFAM" id="SSF50405">
    <property type="entry name" value="Actin-crosslinking proteins"/>
    <property type="match status" value="1"/>
</dbReference>
<protein>
    <recommendedName>
        <fullName evidence="2">DUF306 domain-containing protein</fullName>
    </recommendedName>
</protein>
<proteinExistence type="predicted"/>
<reference evidence="3 4" key="1">
    <citation type="journal article" date="2011" name="Syst. Appl. Microbiol.">
        <title>Defluviimonas denitrificans gen. nov., sp. nov., and Pararhodobacter aggregans gen. nov., sp. nov., non-phototrophic Rhodobacteraceae from the biofilter of a marine aquaculture.</title>
        <authorList>
            <person name="Foesel B.U."/>
            <person name="Drake H.L."/>
            <person name="Schramm A."/>
        </authorList>
    </citation>
    <scope>NUCLEOTIDE SEQUENCE [LARGE SCALE GENOMIC DNA]</scope>
    <source>
        <strain evidence="3 4">D1-19</strain>
    </source>
</reference>
<dbReference type="Proteomes" id="UP000244810">
    <property type="component" value="Unassembled WGS sequence"/>
</dbReference>
<feature type="signal peptide" evidence="1">
    <location>
        <begin position="1"/>
        <end position="21"/>
    </location>
</feature>
<gene>
    <name evidence="3" type="ORF">DDE23_17205</name>
</gene>
<dbReference type="InterPro" id="IPR008999">
    <property type="entry name" value="Actin-crosslinking"/>
</dbReference>
<comment type="caution">
    <text evidence="3">The sequence shown here is derived from an EMBL/GenBank/DDBJ whole genome shotgun (WGS) entry which is preliminary data.</text>
</comment>
<accession>A0A2T7UNY7</accession>
<keyword evidence="4" id="KW-1185">Reference proteome</keyword>
<evidence type="ECO:0000259" key="2">
    <source>
        <dbReference type="Pfam" id="PF03724"/>
    </source>
</evidence>
<dbReference type="PANTHER" id="PTHR35535">
    <property type="entry name" value="HEAT SHOCK PROTEIN HSLJ"/>
    <property type="match status" value="1"/>
</dbReference>
<dbReference type="Gene3D" id="2.40.128.270">
    <property type="match status" value="1"/>
</dbReference>
<dbReference type="RefSeq" id="WP_107753357.1">
    <property type="nucleotide sequence ID" value="NZ_QBKF01000009.1"/>
</dbReference>
<feature type="chain" id="PRO_5015407508" description="DUF306 domain-containing protein" evidence="1">
    <location>
        <begin position="22"/>
        <end position="272"/>
    </location>
</feature>
<dbReference type="CDD" id="cd00257">
    <property type="entry name" value="beta-trefoil_FSCN-like"/>
    <property type="match status" value="1"/>
</dbReference>
<organism evidence="3 4">
    <name type="scientific">Pararhodobacter aggregans</name>
    <dbReference type="NCBI Taxonomy" id="404875"/>
    <lineage>
        <taxon>Bacteria</taxon>
        <taxon>Pseudomonadati</taxon>
        <taxon>Pseudomonadota</taxon>
        <taxon>Alphaproteobacteria</taxon>
        <taxon>Rhodobacterales</taxon>
        <taxon>Paracoccaceae</taxon>
        <taxon>Pararhodobacter</taxon>
    </lineage>
</organism>
<name>A0A2T7UNY7_9RHOB</name>
<dbReference type="AlphaFoldDB" id="A0A2T7UNY7"/>
<evidence type="ECO:0000313" key="3">
    <source>
        <dbReference type="EMBL" id="PVE46377.1"/>
    </source>
</evidence>
<dbReference type="PANTHER" id="PTHR35535:SF1">
    <property type="entry name" value="HEAT SHOCK PROTEIN HSLJ"/>
    <property type="match status" value="1"/>
</dbReference>
<dbReference type="InterPro" id="IPR038670">
    <property type="entry name" value="HslJ-like_sf"/>
</dbReference>
<dbReference type="InterPro" id="IPR005184">
    <property type="entry name" value="DUF306_Meta_HslJ"/>
</dbReference>
<dbReference type="OrthoDB" id="8114226at2"/>
<dbReference type="Pfam" id="PF03724">
    <property type="entry name" value="META"/>
    <property type="match status" value="1"/>
</dbReference>
<keyword evidence="1" id="KW-0732">Signal</keyword>
<feature type="domain" description="DUF306" evidence="2">
    <location>
        <begin position="162"/>
        <end position="269"/>
    </location>
</feature>
<dbReference type="EMBL" id="QDDR01000009">
    <property type="protein sequence ID" value="PVE46377.1"/>
    <property type="molecule type" value="Genomic_DNA"/>
</dbReference>
<dbReference type="InterPro" id="IPR053147">
    <property type="entry name" value="Hsp_HslJ-like"/>
</dbReference>